<organism evidence="1 2">
    <name type="scientific">Hymenobacter sedentarius</name>
    <dbReference type="NCBI Taxonomy" id="1411621"/>
    <lineage>
        <taxon>Bacteria</taxon>
        <taxon>Pseudomonadati</taxon>
        <taxon>Bacteroidota</taxon>
        <taxon>Cytophagia</taxon>
        <taxon>Cytophagales</taxon>
        <taxon>Hymenobacteraceae</taxon>
        <taxon>Hymenobacter</taxon>
    </lineage>
</organism>
<proteinExistence type="predicted"/>
<name>A0A0U3SJN7_9BACT</name>
<dbReference type="RefSeq" id="WP_068195553.1">
    <property type="nucleotide sequence ID" value="NZ_CP013909.1"/>
</dbReference>
<dbReference type="STRING" id="1411621.AUC43_15355"/>
<gene>
    <name evidence="1" type="ORF">AUC43_15355</name>
</gene>
<dbReference type="EMBL" id="CP013909">
    <property type="protein sequence ID" value="ALW86340.1"/>
    <property type="molecule type" value="Genomic_DNA"/>
</dbReference>
<evidence type="ECO:0000313" key="1">
    <source>
        <dbReference type="EMBL" id="ALW86340.1"/>
    </source>
</evidence>
<accession>A0A0U3SJN7</accession>
<reference evidence="1 2" key="1">
    <citation type="submission" date="2015-12" db="EMBL/GenBank/DDBJ databases">
        <authorList>
            <person name="Shamseldin A."/>
            <person name="Moawad H."/>
            <person name="Abd El-Rahim W.M."/>
            <person name="Sadowsky M.J."/>
        </authorList>
    </citation>
    <scope>NUCLEOTIDE SEQUENCE [LARGE SCALE GENOMIC DNA]</scope>
    <source>
        <strain evidence="1 2">DG5B</strain>
    </source>
</reference>
<dbReference type="Proteomes" id="UP000059542">
    <property type="component" value="Chromosome"/>
</dbReference>
<evidence type="ECO:0000313" key="2">
    <source>
        <dbReference type="Proteomes" id="UP000059542"/>
    </source>
</evidence>
<dbReference type="OrthoDB" id="1163828at2"/>
<dbReference type="KEGG" id="hyg:AUC43_15355"/>
<dbReference type="AlphaFoldDB" id="A0A0U3SJN7"/>
<sequence length="392" mass="38668">MKNLQANESYSLPALTVTTPAEPAGSLPIATTAKTGVVKIGAGLAVQGDGTLSSAYLKTGSGGSGTLVLGLANNTNDVSGGATCFLHSTGSGNVIATPVGQRNLISGTGSNNSISGLYTSDSRILGTGSNNSIAGSNCVIDGGSGNTLTANHAGVTLIDCTNFTPPTSPQNVTYLRNAQLVTGGGSIQNSLSPASATAAPSVDAVTNGLALKYDKPTGVSVALGVGAYTPGGYCTNLGNNAGAGTTGGFGSVFIGTGAGYKSNPAGGIFIGQNACLNHTTGDDNLLIGRYVGTSFISGIRNIAFGYMAGPRSVLNNTVALGNNVVPTANGVMCLGGAGGDTYNVGIGPSAPTERLQVEGNIEASGSFILKSPNGTRYKLTISDAGNLETSLA</sequence>
<protein>
    <submittedName>
        <fullName evidence="1">Uncharacterized protein</fullName>
    </submittedName>
</protein>
<keyword evidence="2" id="KW-1185">Reference proteome</keyword>